<feature type="transmembrane region" description="Helical" evidence="12">
    <location>
        <begin position="200"/>
        <end position="217"/>
    </location>
</feature>
<accession>A0A841T4K5</accession>
<feature type="transmembrane region" description="Helical" evidence="12">
    <location>
        <begin position="229"/>
        <end position="247"/>
    </location>
</feature>
<dbReference type="GO" id="GO:0046872">
    <property type="term" value="F:metal ion binding"/>
    <property type="evidence" value="ECO:0007669"/>
    <property type="project" value="UniProtKB-KW"/>
</dbReference>
<name>A0A841T4K5_9BACL</name>
<evidence type="ECO:0000256" key="4">
    <source>
        <dbReference type="ARBA" id="ARBA00022475"/>
    </source>
</evidence>
<feature type="transmembrane region" description="Helical" evidence="12">
    <location>
        <begin position="299"/>
        <end position="326"/>
    </location>
</feature>
<evidence type="ECO:0000256" key="3">
    <source>
        <dbReference type="ARBA" id="ARBA00022448"/>
    </source>
</evidence>
<evidence type="ECO:0000256" key="2">
    <source>
        <dbReference type="ARBA" id="ARBA00007543"/>
    </source>
</evidence>
<feature type="transmembrane region" description="Helical" evidence="12">
    <location>
        <begin position="158"/>
        <end position="179"/>
    </location>
</feature>
<dbReference type="Proteomes" id="UP000535838">
    <property type="component" value="Unassembled WGS sequence"/>
</dbReference>
<keyword evidence="6 12" id="KW-0812">Transmembrane</keyword>
<comment type="similarity">
    <text evidence="2">Belongs to the cytochrome ubiquinol oxidase subunit 2 family.</text>
</comment>
<dbReference type="NCBIfam" id="TIGR00203">
    <property type="entry name" value="cydB"/>
    <property type="match status" value="1"/>
</dbReference>
<evidence type="ECO:0000256" key="10">
    <source>
        <dbReference type="ARBA" id="ARBA00023004"/>
    </source>
</evidence>
<protein>
    <submittedName>
        <fullName evidence="13">Cytochrome d ubiquinol oxidase subunit II</fullName>
    </submittedName>
</protein>
<keyword evidence="10" id="KW-0408">Iron</keyword>
<sequence>MLDLETLWFILICVLFVGFFFLEGFDFGVGMLTPILGRTDRERRVLINTIGPVWDGNEVWLITAGGAIFAAFPGWYATLFSGFYMALFLMLLALIGRGVAFEFRSKLESKRWRDLWDKVIFVGSLLPPLLWGVALANLMRGVPVDENTNYVGTFWDLISVYSVAGGVSIVLLFLLHGALFLSLKTEGEIRDRARRFANRIGAWTSVVLLLFVVLSYFETDMFTRNGIMPGMVPTLAGFALISVPFFLKASRDGWAFLMTGATIALSTITVFMSLFPRVMISSLNPEWTLTIHNTSSNEYTLQVMSVVALCTVPLVIAYQAWTYWVFRKRVSVRDHLDY</sequence>
<dbReference type="Pfam" id="PF02322">
    <property type="entry name" value="Cyt_bd_oxida_II"/>
    <property type="match status" value="1"/>
</dbReference>
<dbReference type="PANTHER" id="PTHR43141:SF5">
    <property type="entry name" value="CYTOCHROME BD-I UBIQUINOL OXIDASE SUBUNIT 2"/>
    <property type="match status" value="1"/>
</dbReference>
<evidence type="ECO:0000256" key="7">
    <source>
        <dbReference type="ARBA" id="ARBA00022723"/>
    </source>
</evidence>
<feature type="transmembrane region" description="Helical" evidence="12">
    <location>
        <begin position="115"/>
        <end position="138"/>
    </location>
</feature>
<dbReference type="RefSeq" id="WP_185122974.1">
    <property type="nucleotide sequence ID" value="NZ_JACJVQ010000024.1"/>
</dbReference>
<evidence type="ECO:0000313" key="13">
    <source>
        <dbReference type="EMBL" id="MBB6637776.1"/>
    </source>
</evidence>
<dbReference type="PANTHER" id="PTHR43141">
    <property type="entry name" value="CYTOCHROME BD2 SUBUNIT II"/>
    <property type="match status" value="1"/>
</dbReference>
<evidence type="ECO:0000256" key="6">
    <source>
        <dbReference type="ARBA" id="ARBA00022692"/>
    </source>
</evidence>
<organism evidence="13 14">
    <name type="scientific">Cohnella thailandensis</name>
    <dbReference type="NCBI Taxonomy" id="557557"/>
    <lineage>
        <taxon>Bacteria</taxon>
        <taxon>Bacillati</taxon>
        <taxon>Bacillota</taxon>
        <taxon>Bacilli</taxon>
        <taxon>Bacillales</taxon>
        <taxon>Paenibacillaceae</taxon>
        <taxon>Cohnella</taxon>
    </lineage>
</organism>
<evidence type="ECO:0000256" key="9">
    <source>
        <dbReference type="ARBA" id="ARBA00022989"/>
    </source>
</evidence>
<dbReference type="PIRSF" id="PIRSF000267">
    <property type="entry name" value="Cyt_oxidse_sub2"/>
    <property type="match status" value="1"/>
</dbReference>
<evidence type="ECO:0000256" key="11">
    <source>
        <dbReference type="ARBA" id="ARBA00023136"/>
    </source>
</evidence>
<comment type="caution">
    <text evidence="13">The sequence shown here is derived from an EMBL/GenBank/DDBJ whole genome shotgun (WGS) entry which is preliminary data.</text>
</comment>
<dbReference type="AlphaFoldDB" id="A0A841T4K5"/>
<keyword evidence="5" id="KW-0349">Heme</keyword>
<dbReference type="GO" id="GO:0016682">
    <property type="term" value="F:oxidoreductase activity, acting on diphenols and related substances as donors, oxygen as acceptor"/>
    <property type="evidence" value="ECO:0007669"/>
    <property type="project" value="TreeGrafter"/>
</dbReference>
<keyword evidence="9 12" id="KW-1133">Transmembrane helix</keyword>
<reference evidence="13 14" key="1">
    <citation type="submission" date="2020-08" db="EMBL/GenBank/DDBJ databases">
        <title>Cohnella phylogeny.</title>
        <authorList>
            <person name="Dunlap C."/>
        </authorList>
    </citation>
    <scope>NUCLEOTIDE SEQUENCE [LARGE SCALE GENOMIC DNA]</scope>
    <source>
        <strain evidence="13 14">DSM 25241</strain>
    </source>
</reference>
<keyword evidence="11 12" id="KW-0472">Membrane</keyword>
<dbReference type="GO" id="GO:0009055">
    <property type="term" value="F:electron transfer activity"/>
    <property type="evidence" value="ECO:0007669"/>
    <property type="project" value="TreeGrafter"/>
</dbReference>
<evidence type="ECO:0000256" key="1">
    <source>
        <dbReference type="ARBA" id="ARBA00004651"/>
    </source>
</evidence>
<dbReference type="EMBL" id="JACJVQ010000024">
    <property type="protein sequence ID" value="MBB6637776.1"/>
    <property type="molecule type" value="Genomic_DNA"/>
</dbReference>
<gene>
    <name evidence="13" type="primary">cydB</name>
    <name evidence="13" type="ORF">H7B67_26930</name>
</gene>
<keyword evidence="3" id="KW-0813">Transport</keyword>
<dbReference type="GO" id="GO:0070069">
    <property type="term" value="C:cytochrome complex"/>
    <property type="evidence" value="ECO:0007669"/>
    <property type="project" value="TreeGrafter"/>
</dbReference>
<feature type="transmembrane region" description="Helical" evidence="12">
    <location>
        <begin position="254"/>
        <end position="279"/>
    </location>
</feature>
<evidence type="ECO:0000256" key="8">
    <source>
        <dbReference type="ARBA" id="ARBA00022982"/>
    </source>
</evidence>
<dbReference type="InterPro" id="IPR003317">
    <property type="entry name" value="Cyt-d_oxidase_su2"/>
</dbReference>
<evidence type="ECO:0000256" key="12">
    <source>
        <dbReference type="SAM" id="Phobius"/>
    </source>
</evidence>
<comment type="subcellular location">
    <subcellularLocation>
        <location evidence="1">Cell membrane</location>
        <topology evidence="1">Multi-pass membrane protein</topology>
    </subcellularLocation>
</comment>
<dbReference type="GO" id="GO:0019646">
    <property type="term" value="P:aerobic electron transport chain"/>
    <property type="evidence" value="ECO:0007669"/>
    <property type="project" value="TreeGrafter"/>
</dbReference>
<feature type="transmembrane region" description="Helical" evidence="12">
    <location>
        <begin position="6"/>
        <end position="37"/>
    </location>
</feature>
<feature type="transmembrane region" description="Helical" evidence="12">
    <location>
        <begin position="83"/>
        <end position="103"/>
    </location>
</feature>
<keyword evidence="4" id="KW-1003">Cell membrane</keyword>
<proteinExistence type="inferred from homology"/>
<evidence type="ECO:0000313" key="14">
    <source>
        <dbReference type="Proteomes" id="UP000535838"/>
    </source>
</evidence>
<evidence type="ECO:0000256" key="5">
    <source>
        <dbReference type="ARBA" id="ARBA00022617"/>
    </source>
</evidence>
<keyword evidence="7" id="KW-0479">Metal-binding</keyword>
<dbReference type="GO" id="GO:0005886">
    <property type="term" value="C:plasma membrane"/>
    <property type="evidence" value="ECO:0007669"/>
    <property type="project" value="UniProtKB-SubCell"/>
</dbReference>
<keyword evidence="8" id="KW-0249">Electron transport</keyword>
<keyword evidence="14" id="KW-1185">Reference proteome</keyword>